<dbReference type="Gene3D" id="1.10.287.110">
    <property type="entry name" value="DnaJ domain"/>
    <property type="match status" value="1"/>
</dbReference>
<feature type="compositionally biased region" description="Polar residues" evidence="2">
    <location>
        <begin position="707"/>
        <end position="737"/>
    </location>
</feature>
<feature type="compositionally biased region" description="Basic residues" evidence="2">
    <location>
        <begin position="386"/>
        <end position="396"/>
    </location>
</feature>
<feature type="compositionally biased region" description="Basic and acidic residues" evidence="2">
    <location>
        <begin position="425"/>
        <end position="446"/>
    </location>
</feature>
<dbReference type="InterPro" id="IPR001623">
    <property type="entry name" value="DnaJ_domain"/>
</dbReference>
<feature type="compositionally biased region" description="Polar residues" evidence="2">
    <location>
        <begin position="219"/>
        <end position="232"/>
    </location>
</feature>
<feature type="compositionally biased region" description="Basic and acidic residues" evidence="2">
    <location>
        <begin position="311"/>
        <end position="321"/>
    </location>
</feature>
<dbReference type="STRING" id="1442369.A0A0D2GZ05"/>
<reference evidence="4 5" key="1">
    <citation type="submission" date="2015-01" db="EMBL/GenBank/DDBJ databases">
        <title>The Genome Sequence of Rhinocladiella mackenzie CBS 650.93.</title>
        <authorList>
            <consortium name="The Broad Institute Genomics Platform"/>
            <person name="Cuomo C."/>
            <person name="de Hoog S."/>
            <person name="Gorbushina A."/>
            <person name="Stielow B."/>
            <person name="Teixiera M."/>
            <person name="Abouelleil A."/>
            <person name="Chapman S.B."/>
            <person name="Priest M."/>
            <person name="Young S.K."/>
            <person name="Wortman J."/>
            <person name="Nusbaum C."/>
            <person name="Birren B."/>
        </authorList>
    </citation>
    <scope>NUCLEOTIDE SEQUENCE [LARGE SCALE GENOMIC DNA]</scope>
    <source>
        <strain evidence="4 5">CBS 650.93</strain>
    </source>
</reference>
<dbReference type="PRINTS" id="PR00625">
    <property type="entry name" value="JDOMAIN"/>
</dbReference>
<dbReference type="VEuPathDB" id="FungiDB:Z518_06950"/>
<dbReference type="OrthoDB" id="10265645at2759"/>
<feature type="compositionally biased region" description="Basic and acidic residues" evidence="2">
    <location>
        <begin position="528"/>
        <end position="537"/>
    </location>
</feature>
<proteinExistence type="predicted"/>
<dbReference type="RefSeq" id="XP_013270534.1">
    <property type="nucleotide sequence ID" value="XM_013415080.1"/>
</dbReference>
<feature type="compositionally biased region" description="Polar residues" evidence="2">
    <location>
        <begin position="128"/>
        <end position="138"/>
    </location>
</feature>
<evidence type="ECO:0000313" key="5">
    <source>
        <dbReference type="Proteomes" id="UP000053617"/>
    </source>
</evidence>
<feature type="domain" description="J" evidence="3">
    <location>
        <begin position="9"/>
        <end position="75"/>
    </location>
</feature>
<dbReference type="GeneID" id="25295021"/>
<feature type="region of interest" description="Disordered" evidence="2">
    <location>
        <begin position="506"/>
        <end position="737"/>
    </location>
</feature>
<evidence type="ECO:0000256" key="2">
    <source>
        <dbReference type="SAM" id="MobiDB-lite"/>
    </source>
</evidence>
<feature type="compositionally biased region" description="Acidic residues" evidence="2">
    <location>
        <begin position="696"/>
        <end position="705"/>
    </location>
</feature>
<feature type="compositionally biased region" description="Polar residues" evidence="2">
    <location>
        <begin position="177"/>
        <end position="190"/>
    </location>
</feature>
<dbReference type="HOGENOM" id="CLU_006836_1_0_1"/>
<dbReference type="CDD" id="cd06257">
    <property type="entry name" value="DnaJ"/>
    <property type="match status" value="1"/>
</dbReference>
<dbReference type="InterPro" id="IPR018253">
    <property type="entry name" value="DnaJ_domain_CS"/>
</dbReference>
<dbReference type="InterPro" id="IPR036869">
    <property type="entry name" value="J_dom_sf"/>
</dbReference>
<gene>
    <name evidence="4" type="ORF">Z518_06950</name>
</gene>
<feature type="compositionally biased region" description="Basic and acidic residues" evidence="2">
    <location>
        <begin position="681"/>
        <end position="695"/>
    </location>
</feature>
<keyword evidence="1" id="KW-0143">Chaperone</keyword>
<feature type="compositionally biased region" description="Polar residues" evidence="2">
    <location>
        <begin position="624"/>
        <end position="637"/>
    </location>
</feature>
<feature type="compositionally biased region" description="Basic and acidic residues" evidence="2">
    <location>
        <begin position="155"/>
        <end position="166"/>
    </location>
</feature>
<evidence type="ECO:0000313" key="4">
    <source>
        <dbReference type="EMBL" id="KIX03398.1"/>
    </source>
</evidence>
<sequence>MVKADVKRDYYADLDLPPTADAEEIKKQFRQLAKQYHPDRNPGHEVDVVPKFQAVQAAHEILSDPVEKAKYDAGRAKLTAKNPTNTAAGHPPDPYTFARSAASKPPAAAPPFAFPPPPKAKDKRTPFTAPNQKPQASSGADKFNAFTRAAPQSWDRARFDEARAEAARVFPSMRPAQPSQQMPPRTTRQVPTAPKLSPSSEMPHVPNVPPTSFPGLSRAATTRKQGYSSGSHGTEESPAPHSAYSYVPGNRGPPNPRIYVPEGHNVKSPPVPRARPAVSPLRHTRSSDHDMRSDLGGGSRPSSRYAAASGERTDIHGEGLHRSASVRNSPVDPHWDDRGPFGRPSSRHEHLPRHRSASPGMRKTGVNAEFSESSSSGEDETLNMKSRPKAQPRRPNTRTGPCFHAFADNDPALTGQFPSTNYTKIVDESRYEYPPPDSREPTRKPFPDLTSPDIEAPRPNDLRGFGRSGGRSDRPKYAAPFVPVSHSWSPKLRFDRSSPKGFYLNGLPSWAVPSSVFPPATPPRRGKRESDNLHARDSSLLTSNSSDDIHLSDIGANLSDSHDPNQSNTQTKFSAADWNDKVTADDIFRPTDSPMRKSPSKLNRTGSKPATRGRGLSRGRDQETSSSESSNGHTTNQRGEKVADGRSAAFQQGKLSDDWASKVKASTTQAPPKTTGKRHGHDSDSTDGSRDRYVVVEEDVMDVDETPPTSGASVPTSNGVHHSNADASRQSSKGQSVNGVDLREFTRQAPFAPSSTGLKDMDDLATHLPFPSRAENHVDPSAKSTARLRVLNLPKPPKPVTPPAEDRLDQANFQQYVDNMNAYMKEWNYFNARMIEHFRSRQDRVCGTMSQNWINMRGDGPDADVLDENRSQKAGYAAYMQWLKDDTQCREWWDHAHEKHLQCLEDLGRTREAAKKMLRPS</sequence>
<feature type="compositionally biased region" description="Polar residues" evidence="2">
    <location>
        <begin position="564"/>
        <end position="573"/>
    </location>
</feature>
<evidence type="ECO:0000259" key="3">
    <source>
        <dbReference type="PROSITE" id="PS50076"/>
    </source>
</evidence>
<dbReference type="Pfam" id="PF00226">
    <property type="entry name" value="DnaJ"/>
    <property type="match status" value="1"/>
</dbReference>
<dbReference type="PANTHER" id="PTHR44145">
    <property type="entry name" value="DNAJ HOMOLOG SUBFAMILY A MEMBER 3, MITOCHONDRIAL"/>
    <property type="match status" value="1"/>
</dbReference>
<dbReference type="PROSITE" id="PS50076">
    <property type="entry name" value="DNAJ_2"/>
    <property type="match status" value="1"/>
</dbReference>
<protein>
    <recommendedName>
        <fullName evidence="3">J domain-containing protein</fullName>
    </recommendedName>
</protein>
<name>A0A0D2GZ05_9EURO</name>
<accession>A0A0D2GZ05</accession>
<dbReference type="PANTHER" id="PTHR44145:SF3">
    <property type="entry name" value="DNAJ HOMOLOG SUBFAMILY A MEMBER 3, MITOCHONDRIAL"/>
    <property type="match status" value="1"/>
</dbReference>
<dbReference type="PROSITE" id="PS00636">
    <property type="entry name" value="DNAJ_1"/>
    <property type="match status" value="1"/>
</dbReference>
<organism evidence="4 5">
    <name type="scientific">Rhinocladiella mackenziei CBS 650.93</name>
    <dbReference type="NCBI Taxonomy" id="1442369"/>
    <lineage>
        <taxon>Eukaryota</taxon>
        <taxon>Fungi</taxon>
        <taxon>Dikarya</taxon>
        <taxon>Ascomycota</taxon>
        <taxon>Pezizomycotina</taxon>
        <taxon>Eurotiomycetes</taxon>
        <taxon>Chaetothyriomycetidae</taxon>
        <taxon>Chaetothyriales</taxon>
        <taxon>Herpotrichiellaceae</taxon>
        <taxon>Rhinocladiella</taxon>
    </lineage>
</organism>
<feature type="compositionally biased region" description="Pro residues" evidence="2">
    <location>
        <begin position="107"/>
        <end position="118"/>
    </location>
</feature>
<dbReference type="SUPFAM" id="SSF46565">
    <property type="entry name" value="Chaperone J-domain"/>
    <property type="match status" value="1"/>
</dbReference>
<dbReference type="Proteomes" id="UP000053617">
    <property type="component" value="Unassembled WGS sequence"/>
</dbReference>
<evidence type="ECO:0000256" key="1">
    <source>
        <dbReference type="ARBA" id="ARBA00023186"/>
    </source>
</evidence>
<dbReference type="SMART" id="SM00271">
    <property type="entry name" value="DnaJ"/>
    <property type="match status" value="1"/>
</dbReference>
<feature type="compositionally biased region" description="Basic and acidic residues" evidence="2">
    <location>
        <begin position="578"/>
        <end position="589"/>
    </location>
</feature>
<dbReference type="AlphaFoldDB" id="A0A0D2GZ05"/>
<feature type="compositionally biased region" description="Low complexity" evidence="2">
    <location>
        <begin position="97"/>
        <end position="106"/>
    </location>
</feature>
<dbReference type="EMBL" id="KN847479">
    <property type="protein sequence ID" value="KIX03398.1"/>
    <property type="molecule type" value="Genomic_DNA"/>
</dbReference>
<keyword evidence="5" id="KW-1185">Reference proteome</keyword>
<feature type="region of interest" description="Disordered" evidence="2">
    <location>
        <begin position="79"/>
        <end position="482"/>
    </location>
</feature>
<dbReference type="InterPro" id="IPR051938">
    <property type="entry name" value="Apopto_cytoskel_mod"/>
</dbReference>